<accession>A0ACC1T5W8</accession>
<dbReference type="EMBL" id="JANHOG010000503">
    <property type="protein sequence ID" value="KAJ3553746.1"/>
    <property type="molecule type" value="Genomic_DNA"/>
</dbReference>
<keyword evidence="2" id="KW-1185">Reference proteome</keyword>
<dbReference type="Proteomes" id="UP001148662">
    <property type="component" value="Unassembled WGS sequence"/>
</dbReference>
<evidence type="ECO:0000313" key="1">
    <source>
        <dbReference type="EMBL" id="KAJ3553746.1"/>
    </source>
</evidence>
<reference evidence="1" key="1">
    <citation type="submission" date="2022-07" db="EMBL/GenBank/DDBJ databases">
        <title>Genome Sequence of Phlebia brevispora.</title>
        <authorList>
            <person name="Buettner E."/>
        </authorList>
    </citation>
    <scope>NUCLEOTIDE SEQUENCE</scope>
    <source>
        <strain evidence="1">MPL23</strain>
    </source>
</reference>
<protein>
    <submittedName>
        <fullName evidence="1">Uncharacterized protein</fullName>
    </submittedName>
</protein>
<name>A0ACC1T5W8_9APHY</name>
<sequence>MSDGHDSDVFDDNGPAIVDCDVLEAAKENIQPLAAGRRVTALSAILSTPHALRESRLASTRNRLRINVEIALEDEEDDPLEAYCRFVYWVVENYPQGHSAESGLLELLEEATRVLKDHGEGKWRGDIRYLKLWVLYASYVEKPALIFKFCLVNEIGTDHALLYEEYAIALERSGRKSEADEIYLLGLARKASPLDRLDSKHREFQKRMMSRVSPSVSEMEVPLELSNSTSHPKASRRAVLGETTRPSPTLDPQEAQDVFTLPSTTQVARPNGRLQVFVDPAGSAATEIEGAPWSELGTRKSRVKENLKEVSKAAGTTLRQAGKAKREAAARAPKMAVYRDPEGSGRQLGESSTDKDVLDPSVDVGPSNTEEPQSSLPPEQGTPPPTDEPSTSQKALEEPTLEVSPPVRRGVMTRSAAKLAAAQGVTGEISPLSTPTVAKKTRSTRSTARKTSQSGELTAPATSFKKGKSVASKAKITVLKDEELEPKAEIVPDPPTKVDTKGKARMTVFRDEPATGPIETTLSDSNAPSQVQTGSSKLMVYRDEVETTETPPPSQPNVPPKEQLKSTQQKSKLKPRPIPSKFIIFRDEGQEEALTQEMPPPVVAPRKASSSFKIPVFRDDDAGPSVRLVPPVGKIAVYRDEPEQNGDSAIPSTPKFTPFRGEPSTSRAPTSIMKDKGATVGGSRGEKLLSEAEALRKDPFKNYPEEEKILD</sequence>
<organism evidence="1 2">
    <name type="scientific">Phlebia brevispora</name>
    <dbReference type="NCBI Taxonomy" id="194682"/>
    <lineage>
        <taxon>Eukaryota</taxon>
        <taxon>Fungi</taxon>
        <taxon>Dikarya</taxon>
        <taxon>Basidiomycota</taxon>
        <taxon>Agaricomycotina</taxon>
        <taxon>Agaricomycetes</taxon>
        <taxon>Polyporales</taxon>
        <taxon>Meruliaceae</taxon>
        <taxon>Phlebia</taxon>
    </lineage>
</organism>
<proteinExistence type="predicted"/>
<gene>
    <name evidence="1" type="ORF">NM688_g3455</name>
</gene>
<comment type="caution">
    <text evidence="1">The sequence shown here is derived from an EMBL/GenBank/DDBJ whole genome shotgun (WGS) entry which is preliminary data.</text>
</comment>
<evidence type="ECO:0000313" key="2">
    <source>
        <dbReference type="Proteomes" id="UP001148662"/>
    </source>
</evidence>